<organism evidence="1 2">
    <name type="scientific">Nephila pilipes</name>
    <name type="common">Giant wood spider</name>
    <name type="synonym">Nephila maculata</name>
    <dbReference type="NCBI Taxonomy" id="299642"/>
    <lineage>
        <taxon>Eukaryota</taxon>
        <taxon>Metazoa</taxon>
        <taxon>Ecdysozoa</taxon>
        <taxon>Arthropoda</taxon>
        <taxon>Chelicerata</taxon>
        <taxon>Arachnida</taxon>
        <taxon>Araneae</taxon>
        <taxon>Araneomorphae</taxon>
        <taxon>Entelegynae</taxon>
        <taxon>Araneoidea</taxon>
        <taxon>Nephilidae</taxon>
        <taxon>Nephila</taxon>
    </lineage>
</organism>
<name>A0A8X6T8P0_NEPPI</name>
<evidence type="ECO:0000313" key="1">
    <source>
        <dbReference type="EMBL" id="GFS82299.1"/>
    </source>
</evidence>
<proteinExistence type="predicted"/>
<comment type="caution">
    <text evidence="1">The sequence shown here is derived from an EMBL/GenBank/DDBJ whole genome shotgun (WGS) entry which is preliminary data.</text>
</comment>
<dbReference type="EMBL" id="BMAW01097951">
    <property type="protein sequence ID" value="GFS82299.1"/>
    <property type="molecule type" value="Genomic_DNA"/>
</dbReference>
<reference evidence="1" key="1">
    <citation type="submission" date="2020-08" db="EMBL/GenBank/DDBJ databases">
        <title>Multicomponent nature underlies the extraordinary mechanical properties of spider dragline silk.</title>
        <authorList>
            <person name="Kono N."/>
            <person name="Nakamura H."/>
            <person name="Mori M."/>
            <person name="Yoshida Y."/>
            <person name="Ohtoshi R."/>
            <person name="Malay A.D."/>
            <person name="Moran D.A.P."/>
            <person name="Tomita M."/>
            <person name="Numata K."/>
            <person name="Arakawa K."/>
        </authorList>
    </citation>
    <scope>NUCLEOTIDE SEQUENCE</scope>
</reference>
<feature type="non-terminal residue" evidence="1">
    <location>
        <position position="1"/>
    </location>
</feature>
<keyword evidence="2" id="KW-1185">Reference proteome</keyword>
<evidence type="ECO:0000313" key="2">
    <source>
        <dbReference type="Proteomes" id="UP000887013"/>
    </source>
</evidence>
<dbReference type="AlphaFoldDB" id="A0A8X6T8P0"/>
<sequence length="68" mass="8086">QERHKTFEMLNTALYVYDLFHGADTVEKVLKLSQSSAEIRKEANMNLRSLRRIRKSCIIYGSREIWLK</sequence>
<gene>
    <name evidence="1" type="ORF">NPIL_387311</name>
</gene>
<protein>
    <submittedName>
        <fullName evidence="1">Uncharacterized protein</fullName>
    </submittedName>
</protein>
<dbReference type="Proteomes" id="UP000887013">
    <property type="component" value="Unassembled WGS sequence"/>
</dbReference>
<accession>A0A8X6T8P0</accession>